<dbReference type="KEGG" id="spc:Sputcn32_2889"/>
<dbReference type="AlphaFoldDB" id="A4Y9H3"/>
<evidence type="ECO:0000313" key="1">
    <source>
        <dbReference type="EMBL" id="ABP76606.1"/>
    </source>
</evidence>
<dbReference type="EMBL" id="CP000681">
    <property type="protein sequence ID" value="ABP76606.1"/>
    <property type="molecule type" value="Genomic_DNA"/>
</dbReference>
<sequence length="310" mass="36111">MTKPFARKFDLNQLPKENPEWWQDLLQRLMPAGEELDDYGLRLAVRENYLNFYHRGQAIAKVAFNQKKELYSEQHIKYVFEDAKTQKYVRLTGNDVSIINPEKEGDSATYQGSLTLEKWINRATKYDGEEKNFVEAVTAKNDDIIDMEMGLPGKAYRIDLVSLEQRDGLVHIVFWEAKLTTDKRWGPDSDISKVLEQLGRYRAFLNSDNRQKQLKVAFVNACQVLTKITKLANKSVASIIEDVANMEEDESGDIPRLVIDSEPRLLIYYNEVQDKKNNWSRYEKKLIENKVTMQIMTEGSCYKLQSKEQF</sequence>
<dbReference type="HOGENOM" id="CLU_876416_0_0_6"/>
<gene>
    <name evidence="1" type="ordered locus">Sputcn32_2889</name>
</gene>
<organism evidence="1">
    <name type="scientific">Shewanella putrefaciens (strain CN-32 / ATCC BAA-453)</name>
    <dbReference type="NCBI Taxonomy" id="319224"/>
    <lineage>
        <taxon>Bacteria</taxon>
        <taxon>Pseudomonadati</taxon>
        <taxon>Pseudomonadota</taxon>
        <taxon>Gammaproteobacteria</taxon>
        <taxon>Alteromonadales</taxon>
        <taxon>Shewanellaceae</taxon>
        <taxon>Shewanella</taxon>
    </lineage>
</organism>
<dbReference type="eggNOG" id="ENOG5033M7D">
    <property type="taxonomic scope" value="Bacteria"/>
</dbReference>
<protein>
    <submittedName>
        <fullName evidence="1">Uncharacterized protein</fullName>
    </submittedName>
</protein>
<dbReference type="STRING" id="319224.Sputcn32_2889"/>
<accession>A4Y9H3</accession>
<name>A4Y9H3_SHEPC</name>
<reference evidence="1" key="1">
    <citation type="submission" date="2007-04" db="EMBL/GenBank/DDBJ databases">
        <title>Complete sequence of Shewanella putrefaciens CN-32.</title>
        <authorList>
            <consortium name="US DOE Joint Genome Institute"/>
            <person name="Copeland A."/>
            <person name="Lucas S."/>
            <person name="Lapidus A."/>
            <person name="Barry K."/>
            <person name="Detter J.C."/>
            <person name="Glavina del Rio T."/>
            <person name="Hammon N."/>
            <person name="Israni S."/>
            <person name="Dalin E."/>
            <person name="Tice H."/>
            <person name="Pitluck S."/>
            <person name="Chain P."/>
            <person name="Malfatti S."/>
            <person name="Shin M."/>
            <person name="Vergez L."/>
            <person name="Schmutz J."/>
            <person name="Larimer F."/>
            <person name="Land M."/>
            <person name="Hauser L."/>
            <person name="Kyrpides N."/>
            <person name="Mikhailova N."/>
            <person name="Romine M.F."/>
            <person name="Fredrickson J."/>
            <person name="Tiedje J."/>
            <person name="Richardson P."/>
        </authorList>
    </citation>
    <scope>NUCLEOTIDE SEQUENCE [LARGE SCALE GENOMIC DNA]</scope>
    <source>
        <strain evidence="1">CN-32</strain>
    </source>
</reference>
<proteinExistence type="predicted"/>